<dbReference type="InterPro" id="IPR035424">
    <property type="entry name" value="Antitoxin_RelB"/>
</dbReference>
<reference evidence="2" key="1">
    <citation type="submission" date="2016-11" db="EMBL/GenBank/DDBJ databases">
        <authorList>
            <person name="Varghese N."/>
            <person name="Submissions S."/>
        </authorList>
    </citation>
    <scope>NUCLEOTIDE SEQUENCE [LARGE SCALE GENOMIC DNA]</scope>
    <source>
        <strain evidence="2">DSM 11003</strain>
    </source>
</reference>
<dbReference type="Pfam" id="PF12910">
    <property type="entry name" value="PHD_like"/>
    <property type="match status" value="1"/>
</dbReference>
<gene>
    <name evidence="1" type="ORF">SAMN02745221_02007</name>
</gene>
<keyword evidence="2" id="KW-1185">Reference proteome</keyword>
<evidence type="ECO:0000313" key="2">
    <source>
        <dbReference type="Proteomes" id="UP000242329"/>
    </source>
</evidence>
<protein>
    <submittedName>
        <fullName evidence="1">Antitoxin of toxin-antitoxin, RelE / RelB, TA system</fullName>
    </submittedName>
</protein>
<dbReference type="EMBL" id="FQWY01000047">
    <property type="protein sequence ID" value="SHH24355.1"/>
    <property type="molecule type" value="Genomic_DNA"/>
</dbReference>
<evidence type="ECO:0000313" key="1">
    <source>
        <dbReference type="EMBL" id="SHH24355.1"/>
    </source>
</evidence>
<accession>A0A1M5RDG1</accession>
<dbReference type="AlphaFoldDB" id="A0A1M5RDG1"/>
<organism evidence="1 2">
    <name type="scientific">Thermosyntropha lipolytica DSM 11003</name>
    <dbReference type="NCBI Taxonomy" id="1123382"/>
    <lineage>
        <taxon>Bacteria</taxon>
        <taxon>Bacillati</taxon>
        <taxon>Bacillota</taxon>
        <taxon>Clostridia</taxon>
        <taxon>Eubacteriales</taxon>
        <taxon>Syntrophomonadaceae</taxon>
        <taxon>Thermosyntropha</taxon>
    </lineage>
</organism>
<dbReference type="Gene3D" id="3.30.160.620">
    <property type="match status" value="1"/>
</dbReference>
<proteinExistence type="predicted"/>
<sequence>MQLINDIRQLPDDWIDIVIKDRPVVIARDSDYIFSLTRENLESLLEPYKFTAAKYMEADGSITLSLHELDLVVNMPTLKDALEAMRKELKEYAEEYYENFRLYYNSPNRKGHWPYVLKVLLADNLDEIKVMIDA</sequence>
<dbReference type="STRING" id="1123382.SAMN02745221_02007"/>
<dbReference type="OrthoDB" id="2374448at2"/>
<dbReference type="RefSeq" id="WP_073093355.1">
    <property type="nucleotide sequence ID" value="NZ_FQWY01000047.1"/>
</dbReference>
<name>A0A1M5RDG1_9FIRM</name>
<dbReference type="Proteomes" id="UP000242329">
    <property type="component" value="Unassembled WGS sequence"/>
</dbReference>